<feature type="compositionally biased region" description="Polar residues" evidence="6">
    <location>
        <begin position="73"/>
        <end position="92"/>
    </location>
</feature>
<keyword evidence="7" id="KW-0472">Membrane</keyword>
<keyword evidence="10" id="KW-1185">Reference proteome</keyword>
<evidence type="ECO:0000256" key="6">
    <source>
        <dbReference type="SAM" id="MobiDB-lite"/>
    </source>
</evidence>
<comment type="subcellular location">
    <subcellularLocation>
        <location evidence="1">Nucleus</location>
    </subcellularLocation>
</comment>
<dbReference type="GO" id="GO:0005634">
    <property type="term" value="C:nucleus"/>
    <property type="evidence" value="ECO:0007669"/>
    <property type="project" value="UniProtKB-SubCell"/>
</dbReference>
<evidence type="ECO:0000256" key="1">
    <source>
        <dbReference type="ARBA" id="ARBA00004123"/>
    </source>
</evidence>
<dbReference type="PANTHER" id="PTHR31194:SF62">
    <property type="entry name" value="ETHYLENE-RESPONSIVE TRANSCRIPTION FACTOR ERF118"/>
    <property type="match status" value="1"/>
</dbReference>
<dbReference type="InterPro" id="IPR001471">
    <property type="entry name" value="AP2/ERF_dom"/>
</dbReference>
<dbReference type="InterPro" id="IPR050913">
    <property type="entry name" value="AP2/ERF_ERF"/>
</dbReference>
<evidence type="ECO:0000259" key="8">
    <source>
        <dbReference type="PROSITE" id="PS51032"/>
    </source>
</evidence>
<feature type="domain" description="AP2/ERF" evidence="8">
    <location>
        <begin position="10"/>
        <end position="68"/>
    </location>
</feature>
<dbReference type="Proteomes" id="UP001634393">
    <property type="component" value="Unassembled WGS sequence"/>
</dbReference>
<dbReference type="PANTHER" id="PTHR31194">
    <property type="entry name" value="SHN SHINE , DNA BINDING / TRANSCRIPTION FACTOR"/>
    <property type="match status" value="1"/>
</dbReference>
<feature type="transmembrane region" description="Helical" evidence="7">
    <location>
        <begin position="138"/>
        <end position="159"/>
    </location>
</feature>
<dbReference type="InterPro" id="IPR036955">
    <property type="entry name" value="AP2/ERF_dom_sf"/>
</dbReference>
<accession>A0ABD3SMC7</accession>
<evidence type="ECO:0000313" key="10">
    <source>
        <dbReference type="Proteomes" id="UP001634393"/>
    </source>
</evidence>
<feature type="region of interest" description="Disordered" evidence="6">
    <location>
        <begin position="313"/>
        <end position="369"/>
    </location>
</feature>
<feature type="compositionally biased region" description="Basic and acidic residues" evidence="6">
    <location>
        <begin position="346"/>
        <end position="369"/>
    </location>
</feature>
<evidence type="ECO:0000256" key="3">
    <source>
        <dbReference type="ARBA" id="ARBA00023125"/>
    </source>
</evidence>
<feature type="domain" description="AP2/ERF" evidence="8">
    <location>
        <begin position="262"/>
        <end position="320"/>
    </location>
</feature>
<name>A0ABD3SMC7_9LAMI</name>
<feature type="transmembrane region" description="Helical" evidence="7">
    <location>
        <begin position="179"/>
        <end position="197"/>
    </location>
</feature>
<reference evidence="9 10" key="1">
    <citation type="submission" date="2024-12" db="EMBL/GenBank/DDBJ databases">
        <title>The unique morphological basis and parallel evolutionary history of personate flowers in Penstemon.</title>
        <authorList>
            <person name="Depatie T.H."/>
            <person name="Wessinger C.A."/>
        </authorList>
    </citation>
    <scope>NUCLEOTIDE SEQUENCE [LARGE SCALE GENOMIC DNA]</scope>
    <source>
        <strain evidence="9">WTNN_2</strain>
        <tissue evidence="9">Leaf</tissue>
    </source>
</reference>
<proteinExistence type="predicted"/>
<comment type="caution">
    <text evidence="9">The sequence shown here is derived from an EMBL/GenBank/DDBJ whole genome shotgun (WGS) entry which is preliminary data.</text>
</comment>
<evidence type="ECO:0000256" key="2">
    <source>
        <dbReference type="ARBA" id="ARBA00023015"/>
    </source>
</evidence>
<evidence type="ECO:0000256" key="7">
    <source>
        <dbReference type="SAM" id="Phobius"/>
    </source>
</evidence>
<dbReference type="SUPFAM" id="SSF54171">
    <property type="entry name" value="DNA-binding domain"/>
    <property type="match status" value="2"/>
</dbReference>
<dbReference type="SMART" id="SM00380">
    <property type="entry name" value="AP2"/>
    <property type="match status" value="2"/>
</dbReference>
<feature type="compositionally biased region" description="Polar residues" evidence="6">
    <location>
        <begin position="325"/>
        <end position="344"/>
    </location>
</feature>
<organism evidence="9 10">
    <name type="scientific">Penstemon smallii</name>
    <dbReference type="NCBI Taxonomy" id="265156"/>
    <lineage>
        <taxon>Eukaryota</taxon>
        <taxon>Viridiplantae</taxon>
        <taxon>Streptophyta</taxon>
        <taxon>Embryophyta</taxon>
        <taxon>Tracheophyta</taxon>
        <taxon>Spermatophyta</taxon>
        <taxon>Magnoliopsida</taxon>
        <taxon>eudicotyledons</taxon>
        <taxon>Gunneridae</taxon>
        <taxon>Pentapetalae</taxon>
        <taxon>asterids</taxon>
        <taxon>lamiids</taxon>
        <taxon>Lamiales</taxon>
        <taxon>Plantaginaceae</taxon>
        <taxon>Cheloneae</taxon>
        <taxon>Penstemon</taxon>
    </lineage>
</organism>
<keyword evidence="4" id="KW-0804">Transcription</keyword>
<dbReference type="InterPro" id="IPR016177">
    <property type="entry name" value="DNA-bd_dom_sf"/>
</dbReference>
<dbReference type="AlphaFoldDB" id="A0ABD3SMC7"/>
<evidence type="ECO:0000256" key="4">
    <source>
        <dbReference type="ARBA" id="ARBA00023163"/>
    </source>
</evidence>
<evidence type="ECO:0000313" key="9">
    <source>
        <dbReference type="EMBL" id="KAL3825388.1"/>
    </source>
</evidence>
<gene>
    <name evidence="9" type="ORF">ACJIZ3_021417</name>
</gene>
<keyword evidence="5" id="KW-0539">Nucleus</keyword>
<dbReference type="GO" id="GO:0003677">
    <property type="term" value="F:DNA binding"/>
    <property type="evidence" value="ECO:0007669"/>
    <property type="project" value="UniProtKB-KW"/>
</dbReference>
<dbReference type="EMBL" id="JBJXBP010000006">
    <property type="protein sequence ID" value="KAL3825388.1"/>
    <property type="molecule type" value="Genomic_DNA"/>
</dbReference>
<evidence type="ECO:0000256" key="5">
    <source>
        <dbReference type="ARBA" id="ARBA00023242"/>
    </source>
</evidence>
<dbReference type="CDD" id="cd00018">
    <property type="entry name" value="AP2"/>
    <property type="match status" value="2"/>
</dbReference>
<dbReference type="Gene3D" id="3.30.730.10">
    <property type="entry name" value="AP2/ERF domain"/>
    <property type="match status" value="2"/>
</dbReference>
<keyword evidence="2" id="KW-0805">Transcription regulation</keyword>
<dbReference type="PROSITE" id="PS51032">
    <property type="entry name" value="AP2_ERF"/>
    <property type="match status" value="2"/>
</dbReference>
<sequence>MKKNKPKSTNYVGVRRRQSGKYAAEIRNPITKKRHWLGNFITPEEASNAYQAKKREIKEKLRAKQGFGEKSMQDSPSSILTNETSGSSNTTPHVDVEENIKIHVLENKEGENDKFVFLNGVQVHILGFSSQVPIKRNIYSYHISIKFNLISLATTYLFTLQNLKMKHILYFFLNDNYKFQLRVFLIILIELVKFFSYSQEIKMEKNIPKKPQKIIVSYIDPDATDSSSDEEFGPKKKVHVIHLNAPEKNVNNMKKNKPKSTNYVGVRRRQSGKYAAEIRNPITKKRHWLGNFITPEEASNAYQAKKREIKEKLRAKQGFGEKSMQDSPSSILKNETSGSSNTTPHVDVEENIKINVLENKEGENDKFGS</sequence>
<keyword evidence="7" id="KW-1133">Transmembrane helix</keyword>
<keyword evidence="7" id="KW-0812">Transmembrane</keyword>
<keyword evidence="3" id="KW-0238">DNA-binding</keyword>
<feature type="region of interest" description="Disordered" evidence="6">
    <location>
        <begin position="63"/>
        <end position="92"/>
    </location>
</feature>
<protein>
    <recommendedName>
        <fullName evidence="8">AP2/ERF domain-containing protein</fullName>
    </recommendedName>
</protein>